<accession>A0A6C0EVP5</accession>
<sequence>MINVPISLGELVDKVSILKIKLLKMNNEKLLNVQKEYSLLLKIMIENGITEENEMFYNLYELNLKFWNYHDWQREKWKNNDDNLIDIELYKKNKNEHILNDKRAEIKKNINVMFKSSIIEEKQFISYSI</sequence>
<dbReference type="AlphaFoldDB" id="A0A6C0EVP5"/>
<organism evidence="1">
    <name type="scientific">viral metagenome</name>
    <dbReference type="NCBI Taxonomy" id="1070528"/>
    <lineage>
        <taxon>unclassified sequences</taxon>
        <taxon>metagenomes</taxon>
        <taxon>organismal metagenomes</taxon>
    </lineage>
</organism>
<dbReference type="EMBL" id="MN738934">
    <property type="protein sequence ID" value="QHT32310.1"/>
    <property type="molecule type" value="Genomic_DNA"/>
</dbReference>
<name>A0A6C0EVP5_9ZZZZ</name>
<protein>
    <submittedName>
        <fullName evidence="1">Uncharacterized protein</fullName>
    </submittedName>
</protein>
<proteinExistence type="predicted"/>
<evidence type="ECO:0000313" key="1">
    <source>
        <dbReference type="EMBL" id="QHT32310.1"/>
    </source>
</evidence>
<reference evidence="1" key="1">
    <citation type="journal article" date="2020" name="Nature">
        <title>Giant virus diversity and host interactions through global metagenomics.</title>
        <authorList>
            <person name="Schulz F."/>
            <person name="Roux S."/>
            <person name="Paez-Espino D."/>
            <person name="Jungbluth S."/>
            <person name="Walsh D.A."/>
            <person name="Denef V.J."/>
            <person name="McMahon K.D."/>
            <person name="Konstantinidis K.T."/>
            <person name="Eloe-Fadrosh E.A."/>
            <person name="Kyrpides N.C."/>
            <person name="Woyke T."/>
        </authorList>
    </citation>
    <scope>NUCLEOTIDE SEQUENCE</scope>
    <source>
        <strain evidence="1">GVMAG-M-3300009159-65</strain>
    </source>
</reference>